<dbReference type="PANTHER" id="PTHR21512">
    <property type="entry name" value="TRAFFICKING PROTEIN PARTICLE COMPLEX SUBUNIT 9"/>
    <property type="match status" value="1"/>
</dbReference>
<organism evidence="1 2">
    <name type="scientific">Vicugna pacos</name>
    <name type="common">Alpaca</name>
    <name type="synonym">Lama pacos</name>
    <dbReference type="NCBI Taxonomy" id="30538"/>
    <lineage>
        <taxon>Eukaryota</taxon>
        <taxon>Metazoa</taxon>
        <taxon>Chordata</taxon>
        <taxon>Craniata</taxon>
        <taxon>Vertebrata</taxon>
        <taxon>Euteleostomi</taxon>
        <taxon>Mammalia</taxon>
        <taxon>Eutheria</taxon>
        <taxon>Laurasiatheria</taxon>
        <taxon>Artiodactyla</taxon>
        <taxon>Tylopoda</taxon>
        <taxon>Camelidae</taxon>
        <taxon>Vicugna</taxon>
    </lineage>
</organism>
<dbReference type="GeneID" id="140696738"/>
<evidence type="ECO:0000313" key="1">
    <source>
        <dbReference type="Proteomes" id="UP001652581"/>
    </source>
</evidence>
<accession>A0ABM5DBJ3</accession>
<protein>
    <recommendedName>
        <fullName evidence="3">Trafficking protein particle complex subunit 9</fullName>
    </recommendedName>
</protein>
<name>A0ABM5DBJ3_VICPA</name>
<reference evidence="2" key="1">
    <citation type="submission" date="2025-08" db="UniProtKB">
        <authorList>
            <consortium name="RefSeq"/>
        </authorList>
    </citation>
    <scope>IDENTIFICATION</scope>
</reference>
<dbReference type="RefSeq" id="XP_072818269.1">
    <property type="nucleotide sequence ID" value="XM_072962168.1"/>
</dbReference>
<dbReference type="PANTHER" id="PTHR21512:SF5">
    <property type="entry name" value="TRAFFICKING PROTEIN PARTICLE COMPLEX SUBUNIT 9"/>
    <property type="match status" value="1"/>
</dbReference>
<keyword evidence="1" id="KW-1185">Reference proteome</keyword>
<evidence type="ECO:0000313" key="2">
    <source>
        <dbReference type="RefSeq" id="XP_072818269.1"/>
    </source>
</evidence>
<dbReference type="InterPro" id="IPR013935">
    <property type="entry name" value="Trs120_TRAPPC9"/>
</dbReference>
<sequence length="203" mass="23054">MVFQDIILPFRSTETCYSMTEQLVSQLIVLSCTEENEFGLGNTPVYLASWALELRVTEITEHREDRWPSCACAVGASWTALWKLQLRAGDRLQRLLSSVARVCNMSIPDYVQCAEVYETLPVVVQPVGINSEENFFCIYKRISSVSQISPCGSQWALCIHYRHHYAPESGWSDFQTHRKVVGLVTITDCLSAKGFEKLHVQRS</sequence>
<gene>
    <name evidence="2" type="primary">LOC140696738</name>
</gene>
<proteinExistence type="predicted"/>
<evidence type="ECO:0008006" key="3">
    <source>
        <dbReference type="Google" id="ProtNLM"/>
    </source>
</evidence>
<dbReference type="Proteomes" id="UP001652581">
    <property type="component" value="Chromosome 6"/>
</dbReference>